<organism evidence="2 3">
    <name type="scientific">Nonlabens marinus S1-08</name>
    <dbReference type="NCBI Taxonomy" id="1454201"/>
    <lineage>
        <taxon>Bacteria</taxon>
        <taxon>Pseudomonadati</taxon>
        <taxon>Bacteroidota</taxon>
        <taxon>Flavobacteriia</taxon>
        <taxon>Flavobacteriales</taxon>
        <taxon>Flavobacteriaceae</taxon>
        <taxon>Nonlabens</taxon>
    </lineage>
</organism>
<dbReference type="Proteomes" id="UP000031760">
    <property type="component" value="Chromosome"/>
</dbReference>
<sequence>MISLSRKRNSQQLETTYHSLVMVGGFFLSSIHALTPIAFCIFISTALNTTPQGKQDIGSFEH</sequence>
<keyword evidence="1" id="KW-0812">Transmembrane</keyword>
<gene>
    <name evidence="2" type="ORF">NMS_1309</name>
</gene>
<keyword evidence="1" id="KW-1133">Transmembrane helix</keyword>
<dbReference type="AlphaFoldDB" id="W8VVC3"/>
<dbReference type="HOGENOM" id="CLU_2899667_0_0_10"/>
<feature type="transmembrane region" description="Helical" evidence="1">
    <location>
        <begin position="20"/>
        <end position="44"/>
    </location>
</feature>
<evidence type="ECO:0000313" key="3">
    <source>
        <dbReference type="Proteomes" id="UP000031760"/>
    </source>
</evidence>
<reference evidence="2 3" key="1">
    <citation type="journal article" date="2014" name="Proc. Natl. Acad. Sci. U.S.A.">
        <title>Functional characterization of flavobacteria rhodopsins reveals a unique class of light-driven chloride pump in bacteria.</title>
        <authorList>
            <person name="Yoshizawa S."/>
            <person name="Kumagai Y."/>
            <person name="Kim H."/>
            <person name="Ogura Y."/>
            <person name="Hayashi T."/>
            <person name="Iwasaki W."/>
            <person name="DeLong E.F."/>
            <person name="Kogure K."/>
        </authorList>
    </citation>
    <scope>NUCLEOTIDE SEQUENCE [LARGE SCALE GENOMIC DNA]</scope>
    <source>
        <strain evidence="2 3">S1-08</strain>
    </source>
</reference>
<evidence type="ECO:0000256" key="1">
    <source>
        <dbReference type="SAM" id="Phobius"/>
    </source>
</evidence>
<protein>
    <submittedName>
        <fullName evidence="2">Uncharacterized protein</fullName>
    </submittedName>
</protein>
<dbReference type="EMBL" id="AP014548">
    <property type="protein sequence ID" value="BAO55318.1"/>
    <property type="molecule type" value="Genomic_DNA"/>
</dbReference>
<accession>W8VVC3</accession>
<proteinExistence type="predicted"/>
<keyword evidence="3" id="KW-1185">Reference proteome</keyword>
<dbReference type="KEGG" id="nmf:NMS_1309"/>
<evidence type="ECO:0000313" key="2">
    <source>
        <dbReference type="EMBL" id="BAO55318.1"/>
    </source>
</evidence>
<dbReference type="STRING" id="1454201.NMS_1309"/>
<name>W8VVC3_9FLAO</name>
<keyword evidence="1" id="KW-0472">Membrane</keyword>